<dbReference type="Proteomes" id="UP000092666">
    <property type="component" value="Unassembled WGS sequence"/>
</dbReference>
<dbReference type="EMBL" id="KI669497">
    <property type="protein sequence ID" value="OCF35799.1"/>
    <property type="molecule type" value="Genomic_DNA"/>
</dbReference>
<keyword evidence="3" id="KW-1185">Reference proteome</keyword>
<reference evidence="2 3" key="1">
    <citation type="submission" date="2013-07" db="EMBL/GenBank/DDBJ databases">
        <title>The Genome Sequence of Cryptococcus heveanensis BCC8398.</title>
        <authorList>
            <consortium name="The Broad Institute Genome Sequencing Platform"/>
            <person name="Cuomo C."/>
            <person name="Litvintseva A."/>
            <person name="Chen Y."/>
            <person name="Heitman J."/>
            <person name="Sun S."/>
            <person name="Springer D."/>
            <person name="Dromer F."/>
            <person name="Young S.K."/>
            <person name="Zeng Q."/>
            <person name="Gargeya S."/>
            <person name="Fitzgerald M."/>
            <person name="Abouelleil A."/>
            <person name="Alvarado L."/>
            <person name="Berlin A.M."/>
            <person name="Chapman S.B."/>
            <person name="Dewar J."/>
            <person name="Goldberg J."/>
            <person name="Griggs A."/>
            <person name="Gujja S."/>
            <person name="Hansen M."/>
            <person name="Howarth C."/>
            <person name="Imamovic A."/>
            <person name="Larimer J."/>
            <person name="McCowan C."/>
            <person name="Murphy C."/>
            <person name="Pearson M."/>
            <person name="Priest M."/>
            <person name="Roberts A."/>
            <person name="Saif S."/>
            <person name="Shea T."/>
            <person name="Sykes S."/>
            <person name="Wortman J."/>
            <person name="Nusbaum C."/>
            <person name="Birren B."/>
        </authorList>
    </citation>
    <scope>NUCLEOTIDE SEQUENCE [LARGE SCALE GENOMIC DNA]</scope>
    <source>
        <strain evidence="2 3">BCC8398</strain>
    </source>
</reference>
<proteinExistence type="predicted"/>
<sequence>MSSPSNHPQASQSSPVKNSKVKYKPGQLVFLPRDQNATVLLEILALEKAAKEANEGPNKKALERAATLA</sequence>
<name>A0A1B9GXQ4_9TREE</name>
<evidence type="ECO:0000256" key="1">
    <source>
        <dbReference type="SAM" id="MobiDB-lite"/>
    </source>
</evidence>
<gene>
    <name evidence="2" type="ORF">I316_02292</name>
</gene>
<evidence type="ECO:0000313" key="2">
    <source>
        <dbReference type="EMBL" id="OCF35799.1"/>
    </source>
</evidence>
<feature type="region of interest" description="Disordered" evidence="1">
    <location>
        <begin position="1"/>
        <end position="23"/>
    </location>
</feature>
<dbReference type="AlphaFoldDB" id="A0A1B9GXQ4"/>
<evidence type="ECO:0000313" key="3">
    <source>
        <dbReference type="Proteomes" id="UP000092666"/>
    </source>
</evidence>
<protein>
    <submittedName>
        <fullName evidence="2">Uncharacterized protein</fullName>
    </submittedName>
</protein>
<feature type="compositionally biased region" description="Polar residues" evidence="1">
    <location>
        <begin position="1"/>
        <end position="17"/>
    </location>
</feature>
<reference evidence="3" key="2">
    <citation type="submission" date="2013-12" db="EMBL/GenBank/DDBJ databases">
        <title>Evolution of pathogenesis and genome organization in the Tremellales.</title>
        <authorList>
            <person name="Cuomo C."/>
            <person name="Litvintseva A."/>
            <person name="Heitman J."/>
            <person name="Chen Y."/>
            <person name="Sun S."/>
            <person name="Springer D."/>
            <person name="Dromer F."/>
            <person name="Young S."/>
            <person name="Zeng Q."/>
            <person name="Chapman S."/>
            <person name="Gujja S."/>
            <person name="Saif S."/>
            <person name="Birren B."/>
        </authorList>
    </citation>
    <scope>NUCLEOTIDE SEQUENCE [LARGE SCALE GENOMIC DNA]</scope>
    <source>
        <strain evidence="3">BCC8398</strain>
    </source>
</reference>
<accession>A0A1B9GXQ4</accession>
<organism evidence="2 3">
    <name type="scientific">Kwoniella heveanensis BCC8398</name>
    <dbReference type="NCBI Taxonomy" id="1296120"/>
    <lineage>
        <taxon>Eukaryota</taxon>
        <taxon>Fungi</taxon>
        <taxon>Dikarya</taxon>
        <taxon>Basidiomycota</taxon>
        <taxon>Agaricomycotina</taxon>
        <taxon>Tremellomycetes</taxon>
        <taxon>Tremellales</taxon>
        <taxon>Cryptococcaceae</taxon>
        <taxon>Kwoniella</taxon>
    </lineage>
</organism>